<dbReference type="InterPro" id="IPR006311">
    <property type="entry name" value="TAT_signal"/>
</dbReference>
<evidence type="ECO:0000313" key="2">
    <source>
        <dbReference type="EMBL" id="MFD1889904.1"/>
    </source>
</evidence>
<keyword evidence="3" id="KW-1185">Reference proteome</keyword>
<reference evidence="3" key="1">
    <citation type="journal article" date="2019" name="Int. J. Syst. Evol. Microbiol.">
        <title>The Global Catalogue of Microorganisms (GCM) 10K type strain sequencing project: providing services to taxonomists for standard genome sequencing and annotation.</title>
        <authorList>
            <consortium name="The Broad Institute Genomics Platform"/>
            <consortium name="The Broad Institute Genome Sequencing Center for Infectious Disease"/>
            <person name="Wu L."/>
            <person name="Ma J."/>
        </authorList>
    </citation>
    <scope>NUCLEOTIDE SEQUENCE [LARGE SCALE GENOMIC DNA]</scope>
    <source>
        <strain evidence="3">CAIM 431</strain>
    </source>
</reference>
<evidence type="ECO:0000256" key="1">
    <source>
        <dbReference type="SAM" id="MobiDB-lite"/>
    </source>
</evidence>
<sequence length="325" mass="34909">MSWTHPTPMTRRALLGASLAAGLVACSGEDKTTSATSTSTASASGAAGSAASPTPTPTPQLELPRGGRTLFPSYRLFGYSGQPGAPGQGRLGIGDLDERVIEMEKRAAPYAKGRKIMPIMELIATTVHGSAGKDGMYRSRTDDAVIQEWLTVARKHKAMLLLNIQPGRSSFPVEVKAFEKWLTQPDVGLALDPEWRMGPGEVPMKTFGHVTAQELNETAAWVSDLVAEHGLPEKVMVFHQLNPGVVRNEKALKPAKGVVMIKSVDGIGGPGAKIDTYQNVVKTMPAFVHAGFKLFYQEDVQTGGRLMTPAEVMGLKPVPEYVLFE</sequence>
<comment type="caution">
    <text evidence="2">The sequence shown here is derived from an EMBL/GenBank/DDBJ whole genome shotgun (WGS) entry which is preliminary data.</text>
</comment>
<accession>A0ABW4RVS2</accession>
<feature type="compositionally biased region" description="Low complexity" evidence="1">
    <location>
        <begin position="33"/>
        <end position="53"/>
    </location>
</feature>
<dbReference type="PROSITE" id="PS51318">
    <property type="entry name" value="TAT"/>
    <property type="match status" value="1"/>
</dbReference>
<protein>
    <recommendedName>
        <fullName evidence="4">Lipoprotein</fullName>
    </recommendedName>
</protein>
<feature type="region of interest" description="Disordered" evidence="1">
    <location>
        <begin position="30"/>
        <end position="65"/>
    </location>
</feature>
<dbReference type="Proteomes" id="UP001597326">
    <property type="component" value="Unassembled WGS sequence"/>
</dbReference>
<name>A0ABW4RVS2_9ACTN</name>
<gene>
    <name evidence="2" type="ORF">ACFSCS_06830</name>
</gene>
<dbReference type="RefSeq" id="WP_343873543.1">
    <property type="nucleotide sequence ID" value="NZ_BAAAIX010000016.1"/>
</dbReference>
<proteinExistence type="predicted"/>
<evidence type="ECO:0000313" key="3">
    <source>
        <dbReference type="Proteomes" id="UP001597326"/>
    </source>
</evidence>
<evidence type="ECO:0008006" key="4">
    <source>
        <dbReference type="Google" id="ProtNLM"/>
    </source>
</evidence>
<dbReference type="EMBL" id="JBHUFZ010000015">
    <property type="protein sequence ID" value="MFD1889904.1"/>
    <property type="molecule type" value="Genomic_DNA"/>
</dbReference>
<organism evidence="2 3">
    <name type="scientific">Luteococcus peritonei</name>
    <dbReference type="NCBI Taxonomy" id="88874"/>
    <lineage>
        <taxon>Bacteria</taxon>
        <taxon>Bacillati</taxon>
        <taxon>Actinomycetota</taxon>
        <taxon>Actinomycetes</taxon>
        <taxon>Propionibacteriales</taxon>
        <taxon>Propionibacteriaceae</taxon>
        <taxon>Luteococcus</taxon>
    </lineage>
</organism>